<dbReference type="PIRSF" id="PIRSF016408">
    <property type="entry name" value="PAGM"/>
    <property type="match status" value="1"/>
</dbReference>
<dbReference type="InterPro" id="IPR005844">
    <property type="entry name" value="A-D-PHexomutase_a/b/a-I"/>
</dbReference>
<dbReference type="PROSITE" id="PS00710">
    <property type="entry name" value="PGM_PMM"/>
    <property type="match status" value="1"/>
</dbReference>
<dbReference type="AlphaFoldDB" id="A0A7M7NVC3"/>
<dbReference type="PANTHER" id="PTHR45955">
    <property type="entry name" value="PHOSPHOACETYLGLUCOSAMINE MUTASE"/>
    <property type="match status" value="1"/>
</dbReference>
<feature type="binding site" evidence="15">
    <location>
        <position position="281"/>
    </location>
    <ligand>
        <name>Mg(2+)</name>
        <dbReference type="ChEBI" id="CHEBI:18420"/>
    </ligand>
</feature>
<dbReference type="SUPFAM" id="SSF53738">
    <property type="entry name" value="Phosphoglucomutase, first 3 domains"/>
    <property type="match status" value="3"/>
</dbReference>
<evidence type="ECO:0000256" key="3">
    <source>
        <dbReference type="ARBA" id="ARBA00010231"/>
    </source>
</evidence>
<feature type="binding site" evidence="15">
    <location>
        <position position="283"/>
    </location>
    <ligand>
        <name>Mg(2+)</name>
        <dbReference type="ChEBI" id="CHEBI:18420"/>
    </ligand>
</feature>
<dbReference type="InterPro" id="IPR049023">
    <property type="entry name" value="AMG1_II"/>
</dbReference>
<evidence type="ECO:0000256" key="7">
    <source>
        <dbReference type="ARBA" id="ARBA00022842"/>
    </source>
</evidence>
<evidence type="ECO:0000259" key="16">
    <source>
        <dbReference type="Pfam" id="PF00408"/>
    </source>
</evidence>
<evidence type="ECO:0000256" key="5">
    <source>
        <dbReference type="ARBA" id="ARBA00022553"/>
    </source>
</evidence>
<evidence type="ECO:0000256" key="4">
    <source>
        <dbReference type="ARBA" id="ARBA00012731"/>
    </source>
</evidence>
<feature type="binding site" description="via phosphate group" evidence="15">
    <location>
        <position position="65"/>
    </location>
    <ligand>
        <name>Mg(2+)</name>
        <dbReference type="ChEBI" id="CHEBI:18420"/>
    </ligand>
</feature>
<feature type="binding site" evidence="14">
    <location>
        <position position="510"/>
    </location>
    <ligand>
        <name>substrate</name>
    </ligand>
</feature>
<feature type="domain" description="Alpha-D-phosphohexomutase alpha/beta/alpha" evidence="17">
    <location>
        <begin position="118"/>
        <end position="173"/>
    </location>
</feature>
<feature type="domain" description="Phosphoacetylglucosamine mutase AMG1" evidence="18">
    <location>
        <begin position="300"/>
        <end position="440"/>
    </location>
</feature>
<evidence type="ECO:0000256" key="14">
    <source>
        <dbReference type="PIRSR" id="PIRSR016408-2"/>
    </source>
</evidence>
<evidence type="ECO:0000313" key="20">
    <source>
        <dbReference type="EnsemblMetazoa" id="XP_030841516"/>
    </source>
</evidence>
<dbReference type="EC" id="5.4.2.3" evidence="4 12"/>
<feature type="binding site" evidence="14">
    <location>
        <begin position="373"/>
        <end position="375"/>
    </location>
    <ligand>
        <name>substrate</name>
    </ligand>
</feature>
<feature type="domain" description="Alpha-D-phosphohexomutase C-terminal" evidence="16">
    <location>
        <begin position="477"/>
        <end position="529"/>
    </location>
</feature>
<dbReference type="InterPro" id="IPR016657">
    <property type="entry name" value="PAGM"/>
</dbReference>
<dbReference type="SUPFAM" id="SSF55957">
    <property type="entry name" value="Phosphoglucomutase, C-terminal domain"/>
    <property type="match status" value="1"/>
</dbReference>
<dbReference type="CDD" id="cd03086">
    <property type="entry name" value="PGM3"/>
    <property type="match status" value="1"/>
</dbReference>
<accession>A0A7M7NVC3</accession>
<keyword evidence="21" id="KW-1185">Reference proteome</keyword>
<evidence type="ECO:0000259" key="19">
    <source>
        <dbReference type="Pfam" id="PF21405"/>
    </source>
</evidence>
<dbReference type="InterPro" id="IPR016055">
    <property type="entry name" value="A-D-PHexomutase_a/b/a-I/II/III"/>
</dbReference>
<dbReference type="Gene3D" id="3.40.120.10">
    <property type="entry name" value="Alpha-D-Glucose-1,6-Bisphosphate, subunit A, domain 3"/>
    <property type="match status" value="3"/>
</dbReference>
<protein>
    <recommendedName>
        <fullName evidence="4 12">Phosphoacetylglucosamine mutase</fullName>
        <shortName evidence="12">PAGM</shortName>
        <ecNumber evidence="4 12">5.4.2.3</ecNumber>
    </recommendedName>
    <alternativeName>
        <fullName evidence="11 12">Acetylglucosamine phosphomutase</fullName>
    </alternativeName>
    <alternativeName>
        <fullName evidence="10 12">N-acetylglucosamine-phosphate mutase</fullName>
    </alternativeName>
</protein>
<dbReference type="Gene3D" id="3.30.310.50">
    <property type="entry name" value="Alpha-D-phosphohexomutase, C-terminal domain"/>
    <property type="match status" value="1"/>
</dbReference>
<dbReference type="OrthoDB" id="1928at2759"/>
<evidence type="ECO:0000256" key="6">
    <source>
        <dbReference type="ARBA" id="ARBA00022723"/>
    </source>
</evidence>
<dbReference type="GO" id="GO:0005975">
    <property type="term" value="P:carbohydrate metabolic process"/>
    <property type="evidence" value="ECO:0007669"/>
    <property type="project" value="InterPro"/>
</dbReference>
<dbReference type="InterPro" id="IPR005843">
    <property type="entry name" value="A-D-PHexomutase_C"/>
</dbReference>
<evidence type="ECO:0000256" key="10">
    <source>
        <dbReference type="ARBA" id="ARBA00031926"/>
    </source>
</evidence>
<evidence type="ECO:0000259" key="18">
    <source>
        <dbReference type="Pfam" id="PF21404"/>
    </source>
</evidence>
<dbReference type="GO" id="GO:0006048">
    <property type="term" value="P:UDP-N-acetylglucosamine biosynthetic process"/>
    <property type="evidence" value="ECO:0000318"/>
    <property type="project" value="GO_Central"/>
</dbReference>
<dbReference type="InterPro" id="IPR036900">
    <property type="entry name" value="A-D-PHexomutase_C_sf"/>
</dbReference>
<dbReference type="CTD" id="5238"/>
<feature type="binding site" evidence="14">
    <location>
        <begin position="501"/>
        <end position="505"/>
    </location>
    <ligand>
        <name>substrate</name>
    </ligand>
</feature>
<dbReference type="Pfam" id="PF21405">
    <property type="entry name" value="AMG1_II"/>
    <property type="match status" value="1"/>
</dbReference>
<reference evidence="20" key="2">
    <citation type="submission" date="2021-01" db="UniProtKB">
        <authorList>
            <consortium name="EnsemblMetazoa"/>
        </authorList>
    </citation>
    <scope>IDENTIFICATION</scope>
</reference>
<dbReference type="FunFam" id="3.40.120.10:FF:000038">
    <property type="entry name" value="Phosphoacetylglucosamine mutase"/>
    <property type="match status" value="1"/>
</dbReference>
<dbReference type="GeneID" id="581549"/>
<keyword evidence="5" id="KW-0597">Phosphoprotein</keyword>
<dbReference type="GO" id="GO:0004610">
    <property type="term" value="F:phosphoacetylglucosamine mutase activity"/>
    <property type="evidence" value="ECO:0000318"/>
    <property type="project" value="GO_Central"/>
</dbReference>
<dbReference type="PANTHER" id="PTHR45955:SF1">
    <property type="entry name" value="PHOSPHOACETYLGLUCOSAMINE MUTASE"/>
    <property type="match status" value="1"/>
</dbReference>
<evidence type="ECO:0000256" key="11">
    <source>
        <dbReference type="ARBA" id="ARBA00032065"/>
    </source>
</evidence>
<feature type="domain" description="Phosphoacetylglucosamine mutase AMG1" evidence="19">
    <location>
        <begin position="179"/>
        <end position="286"/>
    </location>
</feature>
<dbReference type="InterPro" id="IPR016066">
    <property type="entry name" value="A-D-PHexomutase_CS"/>
</dbReference>
<evidence type="ECO:0000256" key="12">
    <source>
        <dbReference type="PIRNR" id="PIRNR016408"/>
    </source>
</evidence>
<keyword evidence="7 12" id="KW-0460">Magnesium</keyword>
<dbReference type="InParanoid" id="A0A7M7NVC3"/>
<feature type="active site" description="Phosphoserine intermediate" evidence="13">
    <location>
        <position position="65"/>
    </location>
</feature>
<keyword evidence="6 12" id="KW-0479">Metal-binding</keyword>
<comment type="catalytic activity">
    <reaction evidence="1 12">
        <text>N-acetyl-alpha-D-glucosamine 1-phosphate = N-acetyl-D-glucosamine 6-phosphate</text>
        <dbReference type="Rhea" id="RHEA:23804"/>
        <dbReference type="ChEBI" id="CHEBI:57513"/>
        <dbReference type="ChEBI" id="CHEBI:57776"/>
        <dbReference type="EC" id="5.4.2.3"/>
    </reaction>
</comment>
<evidence type="ECO:0000256" key="9">
    <source>
        <dbReference type="ARBA" id="ARBA00023277"/>
    </source>
</evidence>
<dbReference type="InterPro" id="IPR049022">
    <property type="entry name" value="AMG1_III"/>
</dbReference>
<dbReference type="Pfam" id="PF02878">
    <property type="entry name" value="PGM_PMM_I"/>
    <property type="match status" value="2"/>
</dbReference>
<dbReference type="Pfam" id="PF21404">
    <property type="entry name" value="AMG1_III"/>
    <property type="match status" value="1"/>
</dbReference>
<evidence type="ECO:0000256" key="13">
    <source>
        <dbReference type="PIRSR" id="PIRSR016408-1"/>
    </source>
</evidence>
<dbReference type="EnsemblMetazoa" id="XM_030985656">
    <property type="protein sequence ID" value="XP_030841516"/>
    <property type="gene ID" value="LOC581549"/>
</dbReference>
<dbReference type="Pfam" id="PF00408">
    <property type="entry name" value="PGM_PMM_IV"/>
    <property type="match status" value="1"/>
</dbReference>
<sequence>MEYFKKIATGSSRHCKPIDQKYSYGTAGFRCRANLLDSVMYRMGILAALRSKQTKATVGVMITASHNPEEDNGVKLVEPMGEMLVPNWEGYASRMANSSDEDLECTVKTVVKEAQVDILAPANVFIARDTRPSSVVLAQSLKDGVTAMEGQLTDYGLLSTPQLHYMVRCYNTKQAYGQHTEQGYYQKLAHAFHSLHKLNDAGGGDYSNQILLDGANGVGALKVMQFLNHLETSLLNITVCNDGSNGKLNEMCGADYVKIQQKPSSGMPSKVAVKCVSFDGDADRIVYFYTDTDQRFHLLDGDKLATLIAGYIQELLTQSGSQLKMGLVQTAYANGSSTKYASETLKVPVACVSTGVKHLHHKAEDFDIGVYFEANGHGTVLYSKNAEEKIQQASQDQSLSNDQRKSATILKQFIDLTNQTVGDALCDLLLVETILWAKRWTVEAWDASYTDLPNRQLKVKVADRTAIQTTDAERQCTRPVGLQDVINSLVANYQTARSFVRPSGTEDVVRVYAEAATREQADKLAYEVAGRVYDLTKGVGDRPVVPTS</sequence>
<dbReference type="FunFam" id="3.40.120.10:FF:000023">
    <property type="entry name" value="Phosphoacetylglucosamine mutase"/>
    <property type="match status" value="1"/>
</dbReference>
<dbReference type="Proteomes" id="UP000007110">
    <property type="component" value="Unassembled WGS sequence"/>
</dbReference>
<dbReference type="FunFam" id="3.30.310.50:FF:000003">
    <property type="entry name" value="Phosphoacetylglucosamine mutase"/>
    <property type="match status" value="1"/>
</dbReference>
<feature type="domain" description="Alpha-D-phosphohexomutase alpha/beta/alpha" evidence="17">
    <location>
        <begin position="52"/>
        <end position="86"/>
    </location>
</feature>
<evidence type="ECO:0000256" key="8">
    <source>
        <dbReference type="ARBA" id="ARBA00023235"/>
    </source>
</evidence>
<comment type="function">
    <text evidence="12">Catalyzes the conversion of GlcNAc-6-P into GlcNAc-1-P during the synthesis of uridine diphosphate/UDP-GlcNAc, a sugar nucleotide critical to multiple glycosylation pathways including protein N- and O-glycosylation.</text>
</comment>
<proteinExistence type="inferred from homology"/>
<comment type="cofactor">
    <cofactor evidence="12 15">
        <name>Mg(2+)</name>
        <dbReference type="ChEBI" id="CHEBI:18420"/>
    </cofactor>
    <text evidence="12 15">Binds 1 Mg(2+) ion per subunit.</text>
</comment>
<evidence type="ECO:0000256" key="2">
    <source>
        <dbReference type="ARBA" id="ARBA00004865"/>
    </source>
</evidence>
<dbReference type="UniPathway" id="UPA00113">
    <property type="reaction ID" value="UER00530"/>
</dbReference>
<dbReference type="KEGG" id="spu:581549"/>
<dbReference type="GO" id="GO:0000287">
    <property type="term" value="F:magnesium ion binding"/>
    <property type="evidence" value="ECO:0007669"/>
    <property type="project" value="InterPro"/>
</dbReference>
<feature type="binding site" evidence="15">
    <location>
        <position position="279"/>
    </location>
    <ligand>
        <name>Mg(2+)</name>
        <dbReference type="ChEBI" id="CHEBI:18420"/>
    </ligand>
</feature>
<dbReference type="RefSeq" id="XP_030841516.1">
    <property type="nucleotide sequence ID" value="XM_030985656.1"/>
</dbReference>
<reference evidence="21" key="1">
    <citation type="submission" date="2015-02" db="EMBL/GenBank/DDBJ databases">
        <title>Genome sequencing for Strongylocentrotus purpuratus.</title>
        <authorList>
            <person name="Murali S."/>
            <person name="Liu Y."/>
            <person name="Vee V."/>
            <person name="English A."/>
            <person name="Wang M."/>
            <person name="Skinner E."/>
            <person name="Han Y."/>
            <person name="Muzny D.M."/>
            <person name="Worley K.C."/>
            <person name="Gibbs R.A."/>
        </authorList>
    </citation>
    <scope>NUCLEOTIDE SEQUENCE</scope>
</reference>
<evidence type="ECO:0000259" key="17">
    <source>
        <dbReference type="Pfam" id="PF02878"/>
    </source>
</evidence>
<organism evidence="20 21">
    <name type="scientific">Strongylocentrotus purpuratus</name>
    <name type="common">Purple sea urchin</name>
    <dbReference type="NCBI Taxonomy" id="7668"/>
    <lineage>
        <taxon>Eukaryota</taxon>
        <taxon>Metazoa</taxon>
        <taxon>Echinodermata</taxon>
        <taxon>Eleutherozoa</taxon>
        <taxon>Echinozoa</taxon>
        <taxon>Echinoidea</taxon>
        <taxon>Euechinoidea</taxon>
        <taxon>Echinacea</taxon>
        <taxon>Camarodonta</taxon>
        <taxon>Echinidea</taxon>
        <taxon>Strongylocentrotidae</taxon>
        <taxon>Strongylocentrotus</taxon>
    </lineage>
</organism>
<evidence type="ECO:0000256" key="1">
    <source>
        <dbReference type="ARBA" id="ARBA00000558"/>
    </source>
</evidence>
<comment type="similarity">
    <text evidence="3 12">Belongs to the phosphohexose mutase family.</text>
</comment>
<keyword evidence="8 12" id="KW-0413">Isomerase</keyword>
<dbReference type="OMA" id="WEAYATK"/>
<keyword evidence="9" id="KW-0119">Carbohydrate metabolism</keyword>
<comment type="pathway">
    <text evidence="2 12">Nucleotide-sugar biosynthesis; UDP-N-acetyl-alpha-D-glucosamine biosynthesis; N-acetyl-alpha-D-glucosamine 1-phosphate from alpha-D-glucosamine 6-phosphate (route I): step 2/2.</text>
</comment>
<evidence type="ECO:0000313" key="21">
    <source>
        <dbReference type="Proteomes" id="UP000007110"/>
    </source>
</evidence>
<evidence type="ECO:0000256" key="15">
    <source>
        <dbReference type="PIRSR" id="PIRSR016408-3"/>
    </source>
</evidence>
<name>A0A7M7NVC3_STRPU</name>